<feature type="compositionally biased region" description="Basic residues" evidence="1">
    <location>
        <begin position="75"/>
        <end position="84"/>
    </location>
</feature>
<feature type="non-terminal residue" evidence="2">
    <location>
        <position position="1"/>
    </location>
</feature>
<feature type="non-terminal residue" evidence="2">
    <location>
        <position position="295"/>
    </location>
</feature>
<protein>
    <submittedName>
        <fullName evidence="2">Uncharacterized protein</fullName>
    </submittedName>
</protein>
<gene>
    <name evidence="2" type="ORF">MCHLO_00831</name>
</gene>
<proteinExistence type="predicted"/>
<dbReference type="Proteomes" id="UP000815677">
    <property type="component" value="Unassembled WGS sequence"/>
</dbReference>
<name>A0ABQ0KW30_MYCCL</name>
<feature type="compositionally biased region" description="Polar residues" evidence="1">
    <location>
        <begin position="223"/>
        <end position="235"/>
    </location>
</feature>
<reference evidence="2" key="1">
    <citation type="submission" date="2014-09" db="EMBL/GenBank/DDBJ databases">
        <title>Genome sequence of the luminous mushroom Mycena chlorophos for searching fungal bioluminescence genes.</title>
        <authorList>
            <person name="Tanaka Y."/>
            <person name="Kasuga D."/>
            <person name="Oba Y."/>
            <person name="Hase S."/>
            <person name="Sato K."/>
            <person name="Oba Y."/>
            <person name="Sakakibara Y."/>
        </authorList>
    </citation>
    <scope>NUCLEOTIDE SEQUENCE</scope>
</reference>
<accession>A0ABQ0KW30</accession>
<feature type="region of interest" description="Disordered" evidence="1">
    <location>
        <begin position="218"/>
        <end position="295"/>
    </location>
</feature>
<feature type="compositionally biased region" description="Polar residues" evidence="1">
    <location>
        <begin position="113"/>
        <end position="127"/>
    </location>
</feature>
<sequence>MRIVNGRVANAEEEEGSRNIIVNREGENRAFDGAEGCKEAAVHLRWRVWSSVVDRTRAGRAPIRLARTTSTRVLRSQKPKPPKRLKYESESDGESDPQPQVTPRRHSAPPSPSNNNTTTLPGSHLTPTISTSHPLSAFLTRTLSAFLPPAITFAIPTHLALFTLQAFTTERLHALVHWSASDDEIAEALARLLAPNEDGLGLDRSERVLLRMAVKGLRRESPASPTSPTQTQIHTAPSLHTFLPPPCPPPHLGTSSPPAITPSCGSKTSRISTLPAHLGRGSDASTRGSSGRFFE</sequence>
<evidence type="ECO:0000313" key="2">
    <source>
        <dbReference type="EMBL" id="GAT43139.1"/>
    </source>
</evidence>
<organism evidence="2 3">
    <name type="scientific">Mycena chlorophos</name>
    <name type="common">Agaric fungus</name>
    <name type="synonym">Agaricus chlorophos</name>
    <dbReference type="NCBI Taxonomy" id="658473"/>
    <lineage>
        <taxon>Eukaryota</taxon>
        <taxon>Fungi</taxon>
        <taxon>Dikarya</taxon>
        <taxon>Basidiomycota</taxon>
        <taxon>Agaricomycotina</taxon>
        <taxon>Agaricomycetes</taxon>
        <taxon>Agaricomycetidae</taxon>
        <taxon>Agaricales</taxon>
        <taxon>Marasmiineae</taxon>
        <taxon>Mycenaceae</taxon>
        <taxon>Mycena</taxon>
    </lineage>
</organism>
<feature type="region of interest" description="Disordered" evidence="1">
    <location>
        <begin position="64"/>
        <end position="127"/>
    </location>
</feature>
<feature type="compositionally biased region" description="Polar residues" evidence="1">
    <location>
        <begin position="263"/>
        <end position="272"/>
    </location>
</feature>
<evidence type="ECO:0000313" key="3">
    <source>
        <dbReference type="Proteomes" id="UP000815677"/>
    </source>
</evidence>
<dbReference type="EMBL" id="DF838652">
    <property type="protein sequence ID" value="GAT43139.1"/>
    <property type="molecule type" value="Genomic_DNA"/>
</dbReference>
<keyword evidence="3" id="KW-1185">Reference proteome</keyword>
<evidence type="ECO:0000256" key="1">
    <source>
        <dbReference type="SAM" id="MobiDB-lite"/>
    </source>
</evidence>